<evidence type="ECO:0000256" key="1">
    <source>
        <dbReference type="ARBA" id="ARBA00004496"/>
    </source>
</evidence>
<evidence type="ECO:0000313" key="9">
    <source>
        <dbReference type="Xenbase" id="XB-GENE-29084003"/>
    </source>
</evidence>
<feature type="domain" description="Sulfotransferase" evidence="6">
    <location>
        <begin position="36"/>
        <end position="278"/>
    </location>
</feature>
<dbReference type="InterPro" id="IPR000863">
    <property type="entry name" value="Sulfotransferase_dom"/>
</dbReference>
<evidence type="ECO:0000256" key="2">
    <source>
        <dbReference type="ARBA" id="ARBA00005771"/>
    </source>
</evidence>
<keyword evidence="3" id="KW-0963">Cytoplasm</keyword>
<dbReference type="Pfam" id="PF00685">
    <property type="entry name" value="Sulfotransfer_1"/>
    <property type="match status" value="1"/>
</dbReference>
<proteinExistence type="inferred from homology"/>
<evidence type="ECO:0000313" key="7">
    <source>
        <dbReference type="Proteomes" id="UP000008143"/>
    </source>
</evidence>
<dbReference type="GO" id="GO:0051923">
    <property type="term" value="P:sulfation"/>
    <property type="evidence" value="ECO:0000318"/>
    <property type="project" value="GO_Central"/>
</dbReference>
<name>A0A8J0QMB3_XENTR</name>
<reference evidence="8" key="1">
    <citation type="submission" date="2025-08" db="UniProtKB">
        <authorList>
            <consortium name="RefSeq"/>
        </authorList>
    </citation>
    <scope>IDENTIFICATION</scope>
    <source>
        <strain evidence="8">Nigerian</strain>
        <tissue evidence="8">Liver and blood</tissue>
    </source>
</reference>
<accession>A0A8J0QMB3</accession>
<keyword evidence="7" id="KW-1185">Reference proteome</keyword>
<dbReference type="PANTHER" id="PTHR11783">
    <property type="entry name" value="SULFOTRANSFERASE SULT"/>
    <property type="match status" value="1"/>
</dbReference>
<evidence type="ECO:0000256" key="5">
    <source>
        <dbReference type="RuleBase" id="RU361155"/>
    </source>
</evidence>
<dbReference type="Proteomes" id="UP000008143">
    <property type="component" value="Chromosome 7"/>
</dbReference>
<dbReference type="KEGG" id="xtr:100498051"/>
<gene>
    <name evidence="8 9" type="primary">LOC100498051</name>
</gene>
<evidence type="ECO:0000313" key="8">
    <source>
        <dbReference type="RefSeq" id="XP_002935042.2"/>
    </source>
</evidence>
<dbReference type="FunFam" id="3.40.50.300:FF:000433">
    <property type="entry name" value="Estrogen sulfotransferase"/>
    <property type="match status" value="1"/>
</dbReference>
<keyword evidence="4 5" id="KW-0808">Transferase</keyword>
<dbReference type="Gene3D" id="3.40.50.300">
    <property type="entry name" value="P-loop containing nucleotide triphosphate hydrolases"/>
    <property type="match status" value="1"/>
</dbReference>
<dbReference type="AGR" id="Xenbase:XB-GENE-29084003"/>
<dbReference type="OrthoDB" id="205623at2759"/>
<dbReference type="GO" id="GO:0008146">
    <property type="term" value="F:sulfotransferase activity"/>
    <property type="evidence" value="ECO:0000318"/>
    <property type="project" value="GO_Central"/>
</dbReference>
<evidence type="ECO:0000256" key="4">
    <source>
        <dbReference type="ARBA" id="ARBA00022679"/>
    </source>
</evidence>
<evidence type="ECO:0000259" key="6">
    <source>
        <dbReference type="Pfam" id="PF00685"/>
    </source>
</evidence>
<sequence>MSDEYFEYKGILFSSRALAVKDLEFVENEFQVHDCDVFNVTYPKSGTMWMMELLSLIYTNGDPTWCKAVPSWERVPWIEVPAIRKVIQKNNCPRLFTTHLPRSHFCKSFSGSKAKVIYTARDPRDALVSLYHFAKMSVFFEDPGSFPQFLKKYLSGDLVYGSWFDHIKGWMEMMGNDNFLLNTYEDLQKDLRGSVVRICTFLGKELDERALDSVVENASFKTMSKNSVANVNLLSEEYTEHGKSPFLRKGVSGDWKNHLTVPQSKYFDCIYKEKMKDFNYKFPWDET</sequence>
<dbReference type="AlphaFoldDB" id="A0A8J0QMB3"/>
<comment type="similarity">
    <text evidence="2 5">Belongs to the sulfotransferase 1 family.</text>
</comment>
<dbReference type="Xenbase" id="XB-GENE-29084003">
    <property type="gene designation" value="LOC100498051"/>
</dbReference>
<protein>
    <recommendedName>
        <fullName evidence="5">Sulfotransferase</fullName>
        <ecNumber evidence="5">2.8.2.-</ecNumber>
    </recommendedName>
</protein>
<dbReference type="RefSeq" id="XP_002935042.2">
    <property type="nucleotide sequence ID" value="XM_002934996.5"/>
</dbReference>
<dbReference type="InterPro" id="IPR027417">
    <property type="entry name" value="P-loop_NTPase"/>
</dbReference>
<dbReference type="OMA" id="WIEVPAI"/>
<evidence type="ECO:0000256" key="3">
    <source>
        <dbReference type="ARBA" id="ARBA00022490"/>
    </source>
</evidence>
<organism evidence="7 8">
    <name type="scientific">Xenopus tropicalis</name>
    <name type="common">Western clawed frog</name>
    <name type="synonym">Silurana tropicalis</name>
    <dbReference type="NCBI Taxonomy" id="8364"/>
    <lineage>
        <taxon>Eukaryota</taxon>
        <taxon>Metazoa</taxon>
        <taxon>Chordata</taxon>
        <taxon>Craniata</taxon>
        <taxon>Vertebrata</taxon>
        <taxon>Euteleostomi</taxon>
        <taxon>Amphibia</taxon>
        <taxon>Batrachia</taxon>
        <taxon>Anura</taxon>
        <taxon>Pipoidea</taxon>
        <taxon>Pipidae</taxon>
        <taxon>Xenopodinae</taxon>
        <taxon>Xenopus</taxon>
        <taxon>Silurana</taxon>
    </lineage>
</organism>
<dbReference type="SUPFAM" id="SSF52540">
    <property type="entry name" value="P-loop containing nucleoside triphosphate hydrolases"/>
    <property type="match status" value="1"/>
</dbReference>
<comment type="subcellular location">
    <subcellularLocation>
        <location evidence="1">Cytoplasm</location>
    </subcellularLocation>
</comment>
<dbReference type="GeneID" id="100498051"/>
<dbReference type="GO" id="GO:0005737">
    <property type="term" value="C:cytoplasm"/>
    <property type="evidence" value="ECO:0000318"/>
    <property type="project" value="GO_Central"/>
</dbReference>
<dbReference type="EC" id="2.8.2.-" evidence="5"/>